<feature type="region of interest" description="Disordered" evidence="2">
    <location>
        <begin position="1"/>
        <end position="293"/>
    </location>
</feature>
<proteinExistence type="predicted"/>
<protein>
    <recommendedName>
        <fullName evidence="3">Zn(2)-C6 fungal-type domain-containing protein</fullName>
    </recommendedName>
</protein>
<feature type="region of interest" description="Disordered" evidence="2">
    <location>
        <begin position="375"/>
        <end position="403"/>
    </location>
</feature>
<dbReference type="GO" id="GO:0000981">
    <property type="term" value="F:DNA-binding transcription factor activity, RNA polymerase II-specific"/>
    <property type="evidence" value="ECO:0007669"/>
    <property type="project" value="InterPro"/>
</dbReference>
<name>A0AAD5RRG0_9PEZI</name>
<comment type="caution">
    <text evidence="4">The sequence shown here is derived from an EMBL/GenBank/DDBJ whole genome shotgun (WGS) entry which is preliminary data.</text>
</comment>
<feature type="domain" description="Zn(2)-C6 fungal-type" evidence="3">
    <location>
        <begin position="293"/>
        <end position="322"/>
    </location>
</feature>
<organism evidence="4 5">
    <name type="scientific">Zalerion maritima</name>
    <dbReference type="NCBI Taxonomy" id="339359"/>
    <lineage>
        <taxon>Eukaryota</taxon>
        <taxon>Fungi</taxon>
        <taxon>Dikarya</taxon>
        <taxon>Ascomycota</taxon>
        <taxon>Pezizomycotina</taxon>
        <taxon>Sordariomycetes</taxon>
        <taxon>Lulworthiomycetidae</taxon>
        <taxon>Lulworthiales</taxon>
        <taxon>Lulworthiaceae</taxon>
        <taxon>Zalerion</taxon>
    </lineage>
</organism>
<feature type="compositionally biased region" description="Basic and acidic residues" evidence="2">
    <location>
        <begin position="54"/>
        <end position="63"/>
    </location>
</feature>
<feature type="compositionally biased region" description="Low complexity" evidence="2">
    <location>
        <begin position="85"/>
        <end position="105"/>
    </location>
</feature>
<dbReference type="Proteomes" id="UP001201980">
    <property type="component" value="Unassembled WGS sequence"/>
</dbReference>
<dbReference type="EMBL" id="JAKWBI020000139">
    <property type="protein sequence ID" value="KAJ2901759.1"/>
    <property type="molecule type" value="Genomic_DNA"/>
</dbReference>
<dbReference type="InterPro" id="IPR036864">
    <property type="entry name" value="Zn2-C6_fun-type_DNA-bd_sf"/>
</dbReference>
<feature type="compositionally biased region" description="Pro residues" evidence="2">
    <location>
        <begin position="228"/>
        <end position="259"/>
    </location>
</feature>
<feature type="compositionally biased region" description="Pro residues" evidence="2">
    <location>
        <begin position="134"/>
        <end position="145"/>
    </location>
</feature>
<keyword evidence="5" id="KW-1185">Reference proteome</keyword>
<sequence length="1199" mass="132042">MDQQGPDTKRPRLSTPGGSWTSLPLPPAPSYQPSATLPPSTYPSRTPPTPGPPLDDRRHHEPAGEQQQHYPSHPSSHPQPPPPSQQQHPAPQPHALHPQQQQHQQGPPPPQPPQQQGPPLGGPPPQMQQDHRQPPPSPAHPPPYSTYPQRDPMIKRDPGEDPLSRSMSTGAGPEGMPQTPHGLPQHHPEHNHPHPQQQGPPPRHVNFDGSHPHHPPPHMGPTPIFQHPGPPRPQGPPGPPSQGPSYPPTPIHAHPPQPFEQPVYQPPAHESIYGIPYTTTSNSKRKAQRASQACDSCRQLKAKCDEMKPCKSCREKSIECKYRETVPKAQDKIATDILDGINKLLSQNHKEFKSLAARISTLEKVMKNANIPFKAEHGDDDMEMKPPTSPLPEPHDSRSPGDMAYGVASEYDQDDRTGISEMEDEAALATVQKLDREEAMHERPGPYVEPGDPPFPPDHTTPAHKLLSWPPIDIMVRKHFEKENIRYLEEFPMRQEMQRGLLRIYGRGEGHDVEHAGIESAGGQLFTPMEMHDDVSEAASSPSPAADFWGQVGGLTPPATVEVKGSSVGSDGNPDYTPSTVWKYVASFEENIMNIHPLIPQRELHALVKRFLVTLPGGHNSTQKFDVPVAGFMESTTGRAGDKRKRSSPGPESMQIPRWIPHVRPGKPYRNVRNALVFMILALGKLSLHKTRIPDPVPEFEPHQSPSLKNGATVPMSPVQRSPPVFPGSHAPTSSALPSPKEVVDTGSIVMSRRSSFQGVAASAKHGLAFSIKKNYDVIPGLEYYALASDILGNQVGGNTLKHAWAYLLCGLYHGQLGRIHESWSYIYWASTSLYLVLLPKFARLRALHEKGEFPTEKRDNQELVAFWSCLQLESDILAELGGYPQSALLSFEDKLPYPRIALLLDVGFTERVTGSYVAQLFLRKHLNSLHKSLYDPKQPPPTLETIKDMEAALLSNRKWIPPEYRFDMNDAPAEELLSARLRAKFWGAQVITYRLFIKNILEHNFESMLQAQGHQSGDYGLVLTGDSRMFDLSNPVTMEKAVAGLNALKESTKAFWRLGAGDGTRIIITNAFGTAHAQWGNLLTLAAAYRDPMLGQFLVLDEMKLLFAKTVRFIELNAAASSALAVDARLLRGLGKDVLGMTEHDFAYLTDSMNPGSSFSGSTPSGAPVAPSVSSPTTLGMSMEPISALIPAPNQFPG</sequence>
<evidence type="ECO:0000259" key="3">
    <source>
        <dbReference type="PROSITE" id="PS50048"/>
    </source>
</evidence>
<evidence type="ECO:0000313" key="5">
    <source>
        <dbReference type="Proteomes" id="UP001201980"/>
    </source>
</evidence>
<dbReference type="PROSITE" id="PS00463">
    <property type="entry name" value="ZN2_CY6_FUNGAL_1"/>
    <property type="match status" value="1"/>
</dbReference>
<feature type="compositionally biased region" description="Basic and acidic residues" evidence="2">
    <location>
        <begin position="152"/>
        <end position="163"/>
    </location>
</feature>
<dbReference type="PROSITE" id="PS50048">
    <property type="entry name" value="ZN2_CY6_FUNGAL_2"/>
    <property type="match status" value="1"/>
</dbReference>
<feature type="compositionally biased region" description="Low complexity" evidence="2">
    <location>
        <begin position="66"/>
        <end position="76"/>
    </location>
</feature>
<feature type="compositionally biased region" description="Pro residues" evidence="2">
    <location>
        <begin position="106"/>
        <end position="126"/>
    </location>
</feature>
<evidence type="ECO:0000256" key="2">
    <source>
        <dbReference type="SAM" id="MobiDB-lite"/>
    </source>
</evidence>
<dbReference type="CDD" id="cd00067">
    <property type="entry name" value="GAL4"/>
    <property type="match status" value="1"/>
</dbReference>
<evidence type="ECO:0000313" key="4">
    <source>
        <dbReference type="EMBL" id="KAJ2901759.1"/>
    </source>
</evidence>
<keyword evidence="1" id="KW-0539">Nucleus</keyword>
<reference evidence="4" key="1">
    <citation type="submission" date="2022-07" db="EMBL/GenBank/DDBJ databases">
        <title>Draft genome sequence of Zalerion maritima ATCC 34329, a (micro)plastics degrading marine fungus.</title>
        <authorList>
            <person name="Paco A."/>
            <person name="Goncalves M.F.M."/>
            <person name="Rocha-Santos T.A.P."/>
            <person name="Alves A."/>
        </authorList>
    </citation>
    <scope>NUCLEOTIDE SEQUENCE</scope>
    <source>
        <strain evidence="4">ATCC 34329</strain>
    </source>
</reference>
<dbReference type="CDD" id="cd12148">
    <property type="entry name" value="fungal_TF_MHR"/>
    <property type="match status" value="1"/>
</dbReference>
<dbReference type="Pfam" id="PF00172">
    <property type="entry name" value="Zn_clus"/>
    <property type="match status" value="1"/>
</dbReference>
<dbReference type="InterPro" id="IPR053181">
    <property type="entry name" value="EcdB-like_regulator"/>
</dbReference>
<dbReference type="SUPFAM" id="SSF57701">
    <property type="entry name" value="Zn2/Cys6 DNA-binding domain"/>
    <property type="match status" value="1"/>
</dbReference>
<accession>A0AAD5RRG0</accession>
<dbReference type="SMART" id="SM00066">
    <property type="entry name" value="GAL4"/>
    <property type="match status" value="1"/>
</dbReference>
<dbReference type="PANTHER" id="PTHR47785">
    <property type="entry name" value="ZN(II)2CYS6 TRANSCRIPTION FACTOR (EUROFUNG)-RELATED-RELATED"/>
    <property type="match status" value="1"/>
</dbReference>
<gene>
    <name evidence="4" type="ORF">MKZ38_001431</name>
</gene>
<evidence type="ECO:0000256" key="1">
    <source>
        <dbReference type="ARBA" id="ARBA00023242"/>
    </source>
</evidence>
<dbReference type="Gene3D" id="4.10.240.10">
    <property type="entry name" value="Zn(2)-C6 fungal-type DNA-binding domain"/>
    <property type="match status" value="1"/>
</dbReference>
<dbReference type="GO" id="GO:0008270">
    <property type="term" value="F:zinc ion binding"/>
    <property type="evidence" value="ECO:0007669"/>
    <property type="project" value="InterPro"/>
</dbReference>
<dbReference type="InterPro" id="IPR001138">
    <property type="entry name" value="Zn2Cys6_DnaBD"/>
</dbReference>
<dbReference type="AlphaFoldDB" id="A0AAD5RRG0"/>
<feature type="region of interest" description="Disordered" evidence="2">
    <location>
        <begin position="634"/>
        <end position="659"/>
    </location>
</feature>
<dbReference type="PANTHER" id="PTHR47785:SF4">
    <property type="entry name" value="ZN(II)2CYS6 TRANSCRIPTION FACTOR (EUROFUNG)"/>
    <property type="match status" value="1"/>
</dbReference>